<feature type="repeat" description="ANK" evidence="1">
    <location>
        <begin position="76"/>
        <end position="108"/>
    </location>
</feature>
<dbReference type="Pfam" id="PF12796">
    <property type="entry name" value="Ank_2"/>
    <property type="match status" value="1"/>
</dbReference>
<proteinExistence type="predicted"/>
<dbReference type="Gene3D" id="1.25.40.20">
    <property type="entry name" value="Ankyrin repeat-containing domain"/>
    <property type="match status" value="1"/>
</dbReference>
<evidence type="ECO:0000313" key="3">
    <source>
        <dbReference type="Proteomes" id="UP000623129"/>
    </source>
</evidence>
<comment type="caution">
    <text evidence="2">The sequence shown here is derived from an EMBL/GenBank/DDBJ whole genome shotgun (WGS) entry which is preliminary data.</text>
</comment>
<sequence>MARRTNAAMERRINAVAEIGEKTLRSRREKIGKIISELCDEEGDGPLHNAARLGQAEICEYLIKNLMLDVNLIAQSGKTPLCYAANFGDPNAIESLINCGADFNVKDANGLSPLHDAVIGDNPRAIEVLLSKGAQVDVQNFTGSPLLLATLHGHISCMKVLLAHNADAGADVNKIPVLSLAYHSKELMEYLLESGADPNLPDESGRLPIEVAAMRGKIEFVEILFPVTSPIAMVPDWSIKGLLSHVTSEKYEIEAIEEDPENASVYYAKRCLCWMHLGNVACKMTGFKYMVNANIDADSSKMSEVIHTLGMEHFSEMISFQMLLKLSLA</sequence>
<gene>
    <name evidence="2" type="ORF">FCM35_KLT22162</name>
</gene>
<protein>
    <submittedName>
        <fullName evidence="2">Ankyrin repeat protein</fullName>
    </submittedName>
</protein>
<keyword evidence="3" id="KW-1185">Reference proteome</keyword>
<feature type="repeat" description="ANK" evidence="1">
    <location>
        <begin position="42"/>
        <end position="65"/>
    </location>
</feature>
<evidence type="ECO:0000313" key="2">
    <source>
        <dbReference type="EMBL" id="KAF3320238.1"/>
    </source>
</evidence>
<dbReference type="PROSITE" id="PS50088">
    <property type="entry name" value="ANK_REPEAT"/>
    <property type="match status" value="3"/>
</dbReference>
<dbReference type="InterPro" id="IPR002110">
    <property type="entry name" value="Ankyrin_rpt"/>
</dbReference>
<keyword evidence="1" id="KW-0040">ANK repeat</keyword>
<dbReference type="SMART" id="SM00248">
    <property type="entry name" value="ANK"/>
    <property type="match status" value="6"/>
</dbReference>
<feature type="repeat" description="ANK" evidence="1">
    <location>
        <begin position="109"/>
        <end position="141"/>
    </location>
</feature>
<dbReference type="Pfam" id="PF00023">
    <property type="entry name" value="Ank"/>
    <property type="match status" value="1"/>
</dbReference>
<dbReference type="SUPFAM" id="SSF48403">
    <property type="entry name" value="Ankyrin repeat"/>
    <property type="match status" value="1"/>
</dbReference>
<dbReference type="InterPro" id="IPR051616">
    <property type="entry name" value="Cul2-RING_E3_ligase_SR"/>
</dbReference>
<dbReference type="Proteomes" id="UP000623129">
    <property type="component" value="Unassembled WGS sequence"/>
</dbReference>
<dbReference type="PANTHER" id="PTHR46224:SF6">
    <property type="entry name" value="ANKYRIN REPEAT FAMILY PROTEIN"/>
    <property type="match status" value="1"/>
</dbReference>
<dbReference type="Pfam" id="PF13637">
    <property type="entry name" value="Ank_4"/>
    <property type="match status" value="1"/>
</dbReference>
<dbReference type="EMBL" id="SWLB01000097">
    <property type="protein sequence ID" value="KAF3320238.1"/>
    <property type="molecule type" value="Genomic_DNA"/>
</dbReference>
<dbReference type="PRINTS" id="PR01415">
    <property type="entry name" value="ANKYRIN"/>
</dbReference>
<dbReference type="InterPro" id="IPR036770">
    <property type="entry name" value="Ankyrin_rpt-contain_sf"/>
</dbReference>
<name>A0A833QBZ7_9POAL</name>
<reference evidence="2" key="1">
    <citation type="submission" date="2020-01" db="EMBL/GenBank/DDBJ databases">
        <title>Genome sequence of Kobresia littledalei, the first chromosome-level genome in the family Cyperaceae.</title>
        <authorList>
            <person name="Qu G."/>
        </authorList>
    </citation>
    <scope>NUCLEOTIDE SEQUENCE</scope>
    <source>
        <strain evidence="2">C.B.Clarke</strain>
        <tissue evidence="2">Leaf</tissue>
    </source>
</reference>
<organism evidence="2 3">
    <name type="scientific">Carex littledalei</name>
    <dbReference type="NCBI Taxonomy" id="544730"/>
    <lineage>
        <taxon>Eukaryota</taxon>
        <taxon>Viridiplantae</taxon>
        <taxon>Streptophyta</taxon>
        <taxon>Embryophyta</taxon>
        <taxon>Tracheophyta</taxon>
        <taxon>Spermatophyta</taxon>
        <taxon>Magnoliopsida</taxon>
        <taxon>Liliopsida</taxon>
        <taxon>Poales</taxon>
        <taxon>Cyperaceae</taxon>
        <taxon>Cyperoideae</taxon>
        <taxon>Cariceae</taxon>
        <taxon>Carex</taxon>
        <taxon>Carex subgen. Euthyceras</taxon>
    </lineage>
</organism>
<dbReference type="OrthoDB" id="676943at2759"/>
<evidence type="ECO:0000256" key="1">
    <source>
        <dbReference type="PROSITE-ProRule" id="PRU00023"/>
    </source>
</evidence>
<dbReference type="PANTHER" id="PTHR46224">
    <property type="entry name" value="ANKYRIN REPEAT FAMILY PROTEIN"/>
    <property type="match status" value="1"/>
</dbReference>
<accession>A0A833QBZ7</accession>
<dbReference type="AlphaFoldDB" id="A0A833QBZ7"/>
<dbReference type="PROSITE" id="PS50297">
    <property type="entry name" value="ANK_REP_REGION"/>
    <property type="match status" value="3"/>
</dbReference>